<dbReference type="EMBL" id="JBHTLM010000010">
    <property type="protein sequence ID" value="MFD1177635.1"/>
    <property type="molecule type" value="Genomic_DNA"/>
</dbReference>
<proteinExistence type="predicted"/>
<reference evidence="2" key="1">
    <citation type="journal article" date="2019" name="Int. J. Syst. Evol. Microbiol.">
        <title>The Global Catalogue of Microorganisms (GCM) 10K type strain sequencing project: providing services to taxonomists for standard genome sequencing and annotation.</title>
        <authorList>
            <consortium name="The Broad Institute Genomics Platform"/>
            <consortium name="The Broad Institute Genome Sequencing Center for Infectious Disease"/>
            <person name="Wu L."/>
            <person name="Ma J."/>
        </authorList>
    </citation>
    <scope>NUCLEOTIDE SEQUENCE [LARGE SCALE GENOMIC DNA]</scope>
    <source>
        <strain evidence="2">CCUG 59189</strain>
    </source>
</reference>
<evidence type="ECO:0008006" key="3">
    <source>
        <dbReference type="Google" id="ProtNLM"/>
    </source>
</evidence>
<organism evidence="1 2">
    <name type="scientific">Paenibacillus puldeungensis</name>
    <dbReference type="NCBI Taxonomy" id="696536"/>
    <lineage>
        <taxon>Bacteria</taxon>
        <taxon>Bacillati</taxon>
        <taxon>Bacillota</taxon>
        <taxon>Bacilli</taxon>
        <taxon>Bacillales</taxon>
        <taxon>Paenibacillaceae</taxon>
        <taxon>Paenibacillus</taxon>
    </lineage>
</organism>
<name>A0ABW3S0U2_9BACL</name>
<evidence type="ECO:0000313" key="2">
    <source>
        <dbReference type="Proteomes" id="UP001597262"/>
    </source>
</evidence>
<gene>
    <name evidence="1" type="ORF">ACFQ3W_15180</name>
</gene>
<evidence type="ECO:0000313" key="1">
    <source>
        <dbReference type="EMBL" id="MFD1177635.1"/>
    </source>
</evidence>
<protein>
    <recommendedName>
        <fullName evidence="3">HEPN domain-containing protein</fullName>
    </recommendedName>
</protein>
<dbReference type="RefSeq" id="WP_379320079.1">
    <property type="nucleotide sequence ID" value="NZ_JBHTLM010000010.1"/>
</dbReference>
<sequence length="58" mass="6632">MLDKIVTACEMNDYDTAYFAAIQAQEETARFIFFAETGQWPCSFISKIKGFLSTVLRI</sequence>
<accession>A0ABW3S0U2</accession>
<dbReference type="Proteomes" id="UP001597262">
    <property type="component" value="Unassembled WGS sequence"/>
</dbReference>
<keyword evidence="2" id="KW-1185">Reference proteome</keyword>
<comment type="caution">
    <text evidence="1">The sequence shown here is derived from an EMBL/GenBank/DDBJ whole genome shotgun (WGS) entry which is preliminary data.</text>
</comment>